<feature type="transmembrane region" description="Helical" evidence="1">
    <location>
        <begin position="12"/>
        <end position="32"/>
    </location>
</feature>
<name>C5NYH9_9BACL</name>
<keyword evidence="3" id="KW-1185">Reference proteome</keyword>
<keyword evidence="1" id="KW-1133">Transmembrane helix</keyword>
<dbReference type="AlphaFoldDB" id="C5NYH9"/>
<gene>
    <name evidence="2" type="ORF">GEMHA0001_0519</name>
</gene>
<comment type="caution">
    <text evidence="2">The sequence shown here is derived from an EMBL/GenBank/DDBJ whole genome shotgun (WGS) entry which is preliminary data.</text>
</comment>
<sequence>MIRVIDIKEYILENLGLLDQLLLLFIIIWILTLKTYNK</sequence>
<proteinExistence type="predicted"/>
<reference evidence="2" key="2">
    <citation type="submission" date="2009-06" db="EMBL/GenBank/DDBJ databases">
        <authorList>
            <person name="Sebastian Y."/>
            <person name="Madupu R."/>
            <person name="Durkin A.S."/>
            <person name="Torralba M."/>
            <person name="Methe B."/>
            <person name="Sutton G.G."/>
            <person name="Strausberg R.L."/>
            <person name="Nelson K.E."/>
        </authorList>
    </citation>
    <scope>NUCLEOTIDE SEQUENCE [LARGE SCALE GENOMIC DNA]</scope>
    <source>
        <strain evidence="2">ATCC 10379</strain>
    </source>
</reference>
<evidence type="ECO:0000313" key="2">
    <source>
        <dbReference type="EMBL" id="EER68035.1"/>
    </source>
</evidence>
<dbReference type="EMBL" id="ACDZ02000014">
    <property type="protein sequence ID" value="EER68035.1"/>
    <property type="molecule type" value="Genomic_DNA"/>
</dbReference>
<keyword evidence="1" id="KW-0812">Transmembrane</keyword>
<evidence type="ECO:0000256" key="1">
    <source>
        <dbReference type="SAM" id="Phobius"/>
    </source>
</evidence>
<dbReference type="Proteomes" id="UP000006004">
    <property type="component" value="Unassembled WGS sequence"/>
</dbReference>
<evidence type="ECO:0000313" key="3">
    <source>
        <dbReference type="Proteomes" id="UP000006004"/>
    </source>
</evidence>
<organism evidence="2 3">
    <name type="scientific">Gemella haemolysans ATCC 10379</name>
    <dbReference type="NCBI Taxonomy" id="546270"/>
    <lineage>
        <taxon>Bacteria</taxon>
        <taxon>Bacillati</taxon>
        <taxon>Bacillota</taxon>
        <taxon>Bacilli</taxon>
        <taxon>Bacillales</taxon>
        <taxon>Gemellaceae</taxon>
        <taxon>Gemella</taxon>
    </lineage>
</organism>
<protein>
    <submittedName>
        <fullName evidence="2">Uncharacterized protein</fullName>
    </submittedName>
</protein>
<keyword evidence="1" id="KW-0472">Membrane</keyword>
<reference evidence="2" key="1">
    <citation type="submission" date="2009-01" db="EMBL/GenBank/DDBJ databases">
        <authorList>
            <person name="Fulton L."/>
            <person name="Clifton S."/>
            <person name="Chinwalla A.T."/>
            <person name="Mitreva M."/>
            <person name="Sodergren E."/>
            <person name="Weinstock G."/>
            <person name="Clifton S."/>
            <person name="Dooling D.J."/>
            <person name="Fulton B."/>
            <person name="Minx P."/>
            <person name="Pepin K.H."/>
            <person name="Johnson M."/>
            <person name="Bhonagiri V."/>
            <person name="Nash W.E."/>
            <person name="Mardis E.R."/>
            <person name="Wilson R.K."/>
        </authorList>
    </citation>
    <scope>NUCLEOTIDE SEQUENCE [LARGE SCALE GENOMIC DNA]</scope>
    <source>
        <strain evidence="2">ATCC 10379</strain>
    </source>
</reference>
<accession>C5NYH9</accession>